<feature type="region of interest" description="Disordered" evidence="5">
    <location>
        <begin position="1"/>
        <end position="59"/>
    </location>
</feature>
<sequence>MSHSPVLRYHSPPNSQSPWSQGSQFGGSDGSGYDSLTLPPINPDADNDLGELPSFINNGDFFSHLRSSDPFLLETQASTSTSGSHSQDQPEPAPPPLTQQARPSRPRALFSQYRIAGSESPDPFDRDGDFADLAAFVDGLSPPHSPPAQMAPSRTTTRRSSFVDLTSSSPDAKMVSTRKRKAAEDAGQGRAPKRTARASGSGTSSRRQSLEDVKVVDLADVEDESQYRELAAKQQAELIKKQNEDEARKPVKLAEFQCIICMDNPTDLTVTHCGHLFCSECLHQALHAGDKKSCPVCRTPISTASSSKGKQPKNGIFALEMKLMTKNRKGKLVAK</sequence>
<keyword evidence="1" id="KW-0479">Metal-binding</keyword>
<dbReference type="AlphaFoldDB" id="A0A559MLJ6"/>
<dbReference type="GO" id="GO:0008270">
    <property type="term" value="F:zinc ion binding"/>
    <property type="evidence" value="ECO:0007669"/>
    <property type="project" value="UniProtKB-KW"/>
</dbReference>
<evidence type="ECO:0000313" key="8">
    <source>
        <dbReference type="Proteomes" id="UP000315522"/>
    </source>
</evidence>
<dbReference type="GO" id="GO:0032183">
    <property type="term" value="F:SUMO binding"/>
    <property type="evidence" value="ECO:0007669"/>
    <property type="project" value="TreeGrafter"/>
</dbReference>
<dbReference type="Pfam" id="PF13920">
    <property type="entry name" value="zf-C3HC4_3"/>
    <property type="match status" value="1"/>
</dbReference>
<organism evidence="7 8">
    <name type="scientific">Lachnellula willkommii</name>
    <dbReference type="NCBI Taxonomy" id="215461"/>
    <lineage>
        <taxon>Eukaryota</taxon>
        <taxon>Fungi</taxon>
        <taxon>Dikarya</taxon>
        <taxon>Ascomycota</taxon>
        <taxon>Pezizomycotina</taxon>
        <taxon>Leotiomycetes</taxon>
        <taxon>Helotiales</taxon>
        <taxon>Lachnaceae</taxon>
        <taxon>Lachnellula</taxon>
    </lineage>
</organism>
<dbReference type="GO" id="GO:0140082">
    <property type="term" value="F:SUMO-ubiquitin ligase activity"/>
    <property type="evidence" value="ECO:0007669"/>
    <property type="project" value="TreeGrafter"/>
</dbReference>
<dbReference type="PANTHER" id="PTHR47094">
    <property type="entry name" value="ELFLESS, ISOFORM B"/>
    <property type="match status" value="1"/>
</dbReference>
<feature type="compositionally biased region" description="Polar residues" evidence="5">
    <location>
        <begin position="152"/>
        <end position="170"/>
    </location>
</feature>
<feature type="compositionally biased region" description="Polar residues" evidence="5">
    <location>
        <begin position="75"/>
        <end position="89"/>
    </location>
</feature>
<protein>
    <submittedName>
        <fullName evidence="7">E3 ubiquitin-protein ligase complex slx8-rfp subunit</fullName>
    </submittedName>
</protein>
<dbReference type="SUPFAM" id="SSF57850">
    <property type="entry name" value="RING/U-box"/>
    <property type="match status" value="1"/>
</dbReference>
<feature type="domain" description="RING-type" evidence="6">
    <location>
        <begin position="258"/>
        <end position="298"/>
    </location>
</feature>
<dbReference type="GO" id="GO:0033768">
    <property type="term" value="C:SUMO-targeted ubiquitin ligase complex"/>
    <property type="evidence" value="ECO:0007669"/>
    <property type="project" value="TreeGrafter"/>
</dbReference>
<dbReference type="InterPro" id="IPR013083">
    <property type="entry name" value="Znf_RING/FYVE/PHD"/>
</dbReference>
<reference evidence="7 8" key="1">
    <citation type="submission" date="2018-05" db="EMBL/GenBank/DDBJ databases">
        <title>Genome sequencing and assembly of the regulated plant pathogen Lachnellula willkommii and related sister species for the development of diagnostic species identification markers.</title>
        <authorList>
            <person name="Giroux E."/>
            <person name="Bilodeau G."/>
        </authorList>
    </citation>
    <scope>NUCLEOTIDE SEQUENCE [LARGE SCALE GENOMIC DNA]</scope>
    <source>
        <strain evidence="7 8">CBS 172.35</strain>
    </source>
</reference>
<dbReference type="GO" id="GO:0061630">
    <property type="term" value="F:ubiquitin protein ligase activity"/>
    <property type="evidence" value="ECO:0007669"/>
    <property type="project" value="InterPro"/>
</dbReference>
<proteinExistence type="predicted"/>
<feature type="compositionally biased region" description="Low complexity" evidence="5">
    <location>
        <begin position="197"/>
        <end position="207"/>
    </location>
</feature>
<feature type="region of interest" description="Disordered" evidence="5">
    <location>
        <begin position="72"/>
        <end position="210"/>
    </location>
</feature>
<dbReference type="InterPro" id="IPR001841">
    <property type="entry name" value="Znf_RING"/>
</dbReference>
<evidence type="ECO:0000259" key="6">
    <source>
        <dbReference type="PROSITE" id="PS50089"/>
    </source>
</evidence>
<evidence type="ECO:0000256" key="3">
    <source>
        <dbReference type="ARBA" id="ARBA00022833"/>
    </source>
</evidence>
<evidence type="ECO:0000256" key="1">
    <source>
        <dbReference type="ARBA" id="ARBA00022723"/>
    </source>
</evidence>
<gene>
    <name evidence="7" type="primary">slx8</name>
    <name evidence="7" type="ORF">LAWI1_G000861</name>
</gene>
<evidence type="ECO:0000256" key="5">
    <source>
        <dbReference type="SAM" id="MobiDB-lite"/>
    </source>
</evidence>
<dbReference type="PROSITE" id="PS50089">
    <property type="entry name" value="ZF_RING_2"/>
    <property type="match status" value="1"/>
</dbReference>
<keyword evidence="3" id="KW-0862">Zinc</keyword>
<dbReference type="Gene3D" id="3.30.40.10">
    <property type="entry name" value="Zinc/RING finger domain, C3HC4 (zinc finger)"/>
    <property type="match status" value="1"/>
</dbReference>
<evidence type="ECO:0000256" key="2">
    <source>
        <dbReference type="ARBA" id="ARBA00022771"/>
    </source>
</evidence>
<dbReference type="EMBL" id="QGML01000073">
    <property type="protein sequence ID" value="TVY93834.1"/>
    <property type="molecule type" value="Genomic_DNA"/>
</dbReference>
<keyword evidence="8" id="KW-1185">Reference proteome</keyword>
<dbReference type="InterPro" id="IPR017907">
    <property type="entry name" value="Znf_RING_CS"/>
</dbReference>
<dbReference type="PROSITE" id="PS00518">
    <property type="entry name" value="ZF_RING_1"/>
    <property type="match status" value="1"/>
</dbReference>
<keyword evidence="2 4" id="KW-0863">Zinc-finger</keyword>
<evidence type="ECO:0000256" key="4">
    <source>
        <dbReference type="PROSITE-ProRule" id="PRU00175"/>
    </source>
</evidence>
<dbReference type="InterPro" id="IPR049627">
    <property type="entry name" value="SLX8"/>
</dbReference>
<accession>A0A559MLJ6</accession>
<dbReference type="PANTHER" id="PTHR47094:SF1">
    <property type="entry name" value="RING-TYPE E3 UBIQUITIN TRANSFERASE"/>
    <property type="match status" value="1"/>
</dbReference>
<evidence type="ECO:0000313" key="7">
    <source>
        <dbReference type="EMBL" id="TVY93834.1"/>
    </source>
</evidence>
<dbReference type="SMART" id="SM00184">
    <property type="entry name" value="RING"/>
    <property type="match status" value="1"/>
</dbReference>
<comment type="caution">
    <text evidence="7">The sequence shown here is derived from an EMBL/GenBank/DDBJ whole genome shotgun (WGS) entry which is preliminary data.</text>
</comment>
<name>A0A559MLJ6_9HELO</name>
<dbReference type="Proteomes" id="UP000315522">
    <property type="component" value="Unassembled WGS sequence"/>
</dbReference>
<dbReference type="GO" id="GO:0006511">
    <property type="term" value="P:ubiquitin-dependent protein catabolic process"/>
    <property type="evidence" value="ECO:0007669"/>
    <property type="project" value="TreeGrafter"/>
</dbReference>